<keyword evidence="1 6" id="KW-0378">Hydrolase</keyword>
<name>A0A9X1MJE4_9BACT</name>
<dbReference type="InterPro" id="IPR002048">
    <property type="entry name" value="EF_hand_dom"/>
</dbReference>
<dbReference type="Pfam" id="PF20434">
    <property type="entry name" value="BD-FAE"/>
    <property type="match status" value="1"/>
</dbReference>
<dbReference type="AlphaFoldDB" id="A0A9X1MJE4"/>
<dbReference type="InterPro" id="IPR011992">
    <property type="entry name" value="EF-hand-dom_pair"/>
</dbReference>
<dbReference type="PANTHER" id="PTHR22946">
    <property type="entry name" value="DIENELACTONE HYDROLASE DOMAIN-CONTAINING PROTEIN-RELATED"/>
    <property type="match status" value="1"/>
</dbReference>
<dbReference type="Gene3D" id="1.10.238.10">
    <property type="entry name" value="EF-hand"/>
    <property type="match status" value="1"/>
</dbReference>
<protein>
    <submittedName>
        <fullName evidence="6">Alpha/beta fold hydrolase</fullName>
    </submittedName>
</protein>
<evidence type="ECO:0000313" key="7">
    <source>
        <dbReference type="Proteomes" id="UP001139103"/>
    </source>
</evidence>
<comment type="caution">
    <text evidence="6">The sequence shown here is derived from an EMBL/GenBank/DDBJ whole genome shotgun (WGS) entry which is preliminary data.</text>
</comment>
<evidence type="ECO:0000256" key="3">
    <source>
        <dbReference type="SAM" id="SignalP"/>
    </source>
</evidence>
<dbReference type="Pfam" id="PF13202">
    <property type="entry name" value="EF-hand_5"/>
    <property type="match status" value="1"/>
</dbReference>
<dbReference type="Gene3D" id="3.40.50.1820">
    <property type="entry name" value="alpha/beta hydrolase"/>
    <property type="match status" value="1"/>
</dbReference>
<dbReference type="EMBL" id="JAJKFT010000004">
    <property type="protein sequence ID" value="MCC9627909.1"/>
    <property type="molecule type" value="Genomic_DNA"/>
</dbReference>
<feature type="region of interest" description="Disordered" evidence="2">
    <location>
        <begin position="303"/>
        <end position="327"/>
    </location>
</feature>
<dbReference type="SUPFAM" id="SSF53474">
    <property type="entry name" value="alpha/beta-Hydrolases"/>
    <property type="match status" value="1"/>
</dbReference>
<dbReference type="InterPro" id="IPR029058">
    <property type="entry name" value="AB_hydrolase_fold"/>
</dbReference>
<gene>
    <name evidence="6" type="ORF">LOC68_05840</name>
</gene>
<dbReference type="Proteomes" id="UP001139103">
    <property type="component" value="Unassembled WGS sequence"/>
</dbReference>
<feature type="chain" id="PRO_5040849715" evidence="3">
    <location>
        <begin position="31"/>
        <end position="382"/>
    </location>
</feature>
<evidence type="ECO:0000313" key="6">
    <source>
        <dbReference type="EMBL" id="MCC9627909.1"/>
    </source>
</evidence>
<feature type="signal peptide" evidence="3">
    <location>
        <begin position="1"/>
        <end position="30"/>
    </location>
</feature>
<dbReference type="RefSeq" id="WP_230216698.1">
    <property type="nucleotide sequence ID" value="NZ_JAJKFT010000004.1"/>
</dbReference>
<dbReference type="SUPFAM" id="SSF47473">
    <property type="entry name" value="EF-hand"/>
    <property type="match status" value="1"/>
</dbReference>
<feature type="domain" description="BD-FAE-like" evidence="5">
    <location>
        <begin position="76"/>
        <end position="165"/>
    </location>
</feature>
<sequence length="382" mass="41129">MLSRSSYSAAHLSSLIVLAVVTFPNCLAFAEEQRSENKVAQNDNWETLSDGSLGMATQYHGVGGEPIAAYLRKPPGDGPFPVVVMIHGGGQSEKGTHSLGRMRGAPTANFLAQGWAIYSIDFRPRAEFAPIEWEDAGLALETIKKLPFIDKTRVAMIGGSHGAHNTIRIAARYDLTCAIACAPPAINLEEVAKAKATGYKLSPALERVLARGNPTPGPTIFSEADKIRCPLLLVSGQNDWSSPPSVIEAYVKVLKQAEKEVETFLPKNGPHGFYFGSPAIPETDEAAGKAVAFIAKHFQTPVKETTSVPAPRSSGSRPNRPTAPDSDRIARVFARLDVNQDGKVDSQEADNPRGVRLLQTFDKNRDGVVTRAEATTMEPTAK</sequence>
<reference evidence="6" key="1">
    <citation type="submission" date="2021-11" db="EMBL/GenBank/DDBJ databases">
        <title>Genome sequence.</title>
        <authorList>
            <person name="Sun Q."/>
        </authorList>
    </citation>
    <scope>NUCLEOTIDE SEQUENCE</scope>
    <source>
        <strain evidence="6">JC732</strain>
    </source>
</reference>
<proteinExistence type="predicted"/>
<feature type="domain" description="EF-hand" evidence="4">
    <location>
        <begin position="331"/>
        <end position="348"/>
    </location>
</feature>
<dbReference type="GO" id="GO:0005509">
    <property type="term" value="F:calcium ion binding"/>
    <property type="evidence" value="ECO:0007669"/>
    <property type="project" value="InterPro"/>
</dbReference>
<dbReference type="GO" id="GO:0052689">
    <property type="term" value="F:carboxylic ester hydrolase activity"/>
    <property type="evidence" value="ECO:0007669"/>
    <property type="project" value="UniProtKB-ARBA"/>
</dbReference>
<organism evidence="6 7">
    <name type="scientific">Blastopirellula sediminis</name>
    <dbReference type="NCBI Taxonomy" id="2894196"/>
    <lineage>
        <taxon>Bacteria</taxon>
        <taxon>Pseudomonadati</taxon>
        <taxon>Planctomycetota</taxon>
        <taxon>Planctomycetia</taxon>
        <taxon>Pirellulales</taxon>
        <taxon>Pirellulaceae</taxon>
        <taxon>Blastopirellula</taxon>
    </lineage>
</organism>
<feature type="compositionally biased region" description="Polar residues" evidence="2">
    <location>
        <begin position="303"/>
        <end position="319"/>
    </location>
</feature>
<evidence type="ECO:0000256" key="1">
    <source>
        <dbReference type="ARBA" id="ARBA00022801"/>
    </source>
</evidence>
<evidence type="ECO:0000259" key="5">
    <source>
        <dbReference type="Pfam" id="PF20434"/>
    </source>
</evidence>
<dbReference type="PANTHER" id="PTHR22946:SF9">
    <property type="entry name" value="POLYKETIDE TRANSFERASE AF380"/>
    <property type="match status" value="1"/>
</dbReference>
<keyword evidence="3" id="KW-0732">Signal</keyword>
<evidence type="ECO:0000256" key="2">
    <source>
        <dbReference type="SAM" id="MobiDB-lite"/>
    </source>
</evidence>
<dbReference type="InterPro" id="IPR050261">
    <property type="entry name" value="FrsA_esterase"/>
</dbReference>
<keyword evidence="7" id="KW-1185">Reference proteome</keyword>
<accession>A0A9X1MJE4</accession>
<dbReference type="InterPro" id="IPR049492">
    <property type="entry name" value="BD-FAE-like_dom"/>
</dbReference>
<evidence type="ECO:0000259" key="4">
    <source>
        <dbReference type="Pfam" id="PF13202"/>
    </source>
</evidence>